<organism evidence="1 2">
    <name type="scientific">Ditylenchus dipsaci</name>
    <dbReference type="NCBI Taxonomy" id="166011"/>
    <lineage>
        <taxon>Eukaryota</taxon>
        <taxon>Metazoa</taxon>
        <taxon>Ecdysozoa</taxon>
        <taxon>Nematoda</taxon>
        <taxon>Chromadorea</taxon>
        <taxon>Rhabditida</taxon>
        <taxon>Tylenchina</taxon>
        <taxon>Tylenchomorpha</taxon>
        <taxon>Sphaerularioidea</taxon>
        <taxon>Anguinidae</taxon>
        <taxon>Anguininae</taxon>
        <taxon>Ditylenchus</taxon>
    </lineage>
</organism>
<evidence type="ECO:0000313" key="1">
    <source>
        <dbReference type="Proteomes" id="UP000887574"/>
    </source>
</evidence>
<name>A0A915DHJ4_9BILA</name>
<proteinExistence type="predicted"/>
<dbReference type="WBParaSite" id="jg19571">
    <property type="protein sequence ID" value="jg19571"/>
    <property type="gene ID" value="jg19571"/>
</dbReference>
<dbReference type="AlphaFoldDB" id="A0A915DHJ4"/>
<evidence type="ECO:0000313" key="2">
    <source>
        <dbReference type="WBParaSite" id="jg19571"/>
    </source>
</evidence>
<protein>
    <submittedName>
        <fullName evidence="2">Ovule protein</fullName>
    </submittedName>
</protein>
<keyword evidence="1" id="KW-1185">Reference proteome</keyword>
<reference evidence="2" key="1">
    <citation type="submission" date="2022-11" db="UniProtKB">
        <authorList>
            <consortium name="WormBaseParasite"/>
        </authorList>
    </citation>
    <scope>IDENTIFICATION</scope>
</reference>
<accession>A0A915DHJ4</accession>
<sequence>MWSIRVRFGPCHNFFHLIAIKSRLSSGFPPNPHWVPSQFPLDYHYPNLITPKIPVDYQQFPSGITMGAPLGI</sequence>
<dbReference type="Proteomes" id="UP000887574">
    <property type="component" value="Unplaced"/>
</dbReference>